<dbReference type="EMBL" id="JAACXV010014605">
    <property type="protein sequence ID" value="KAF7265558.1"/>
    <property type="molecule type" value="Genomic_DNA"/>
</dbReference>
<proteinExistence type="predicted"/>
<keyword evidence="3" id="KW-1185">Reference proteome</keyword>
<dbReference type="AlphaFoldDB" id="A0A834LZZ7"/>
<name>A0A834LZZ7_RHYFE</name>
<evidence type="ECO:0000256" key="1">
    <source>
        <dbReference type="SAM" id="Coils"/>
    </source>
</evidence>
<evidence type="ECO:0000313" key="2">
    <source>
        <dbReference type="EMBL" id="KAF7265558.1"/>
    </source>
</evidence>
<protein>
    <submittedName>
        <fullName evidence="2">Uncharacterized protein</fullName>
    </submittedName>
</protein>
<organism evidence="2 3">
    <name type="scientific">Rhynchophorus ferrugineus</name>
    <name type="common">Red palm weevil</name>
    <name type="synonym">Curculio ferrugineus</name>
    <dbReference type="NCBI Taxonomy" id="354439"/>
    <lineage>
        <taxon>Eukaryota</taxon>
        <taxon>Metazoa</taxon>
        <taxon>Ecdysozoa</taxon>
        <taxon>Arthropoda</taxon>
        <taxon>Hexapoda</taxon>
        <taxon>Insecta</taxon>
        <taxon>Pterygota</taxon>
        <taxon>Neoptera</taxon>
        <taxon>Endopterygota</taxon>
        <taxon>Coleoptera</taxon>
        <taxon>Polyphaga</taxon>
        <taxon>Cucujiformia</taxon>
        <taxon>Curculionidae</taxon>
        <taxon>Dryophthorinae</taxon>
        <taxon>Rhynchophorus</taxon>
    </lineage>
</organism>
<evidence type="ECO:0000313" key="3">
    <source>
        <dbReference type="Proteomes" id="UP000625711"/>
    </source>
</evidence>
<sequence>MNNHHELVTWLRKMGFTEDIPDSFVDICNKSTLFIWEQLMQNVIPKKEAENIKKNIVLHRLQQKDLNRQNEFIYKMKIVELYRKKLDLENKLSLLRDTVQEKDIRIQRLSQNSKVKELTIDFLKKKISQNKQRKYLLDLKTQHLEKQNYETEEMLDKLINATPLEVELSSSTKDISETVEKCSEKLTKIIKKNLEAKQNTTQHGTYNTNSKKRKPADMSSIASYMAIREREDFQNMSISLVNKLQSKEYLMPPNMSHKHGKENIMGISEVSLKVPKTQTDKRESLGILHDSFIKNDSFSDLSKTFLSSNKPDDNSNDNVFMNTQDNIDPNNSVISTHGNKNKSKLDSPKIQNYSDDETNLKLNELLRLSNRNLVYNAVQKNIDEVKLQFSMIASVPNCSQKNIQRDNEDNVAKLQAIHIQNELKIIQQKGILKIFLNNIATKRAQILETIGQENEEHLDLAIKQVKTDASLTAIKKEINSPKWANNNEEELEIIHSKIFKIKNEIGSKTSLLQLSIEELNKVHADIFTIQGKASSRLWNLLLLKEETKWMEPMLENRWVTEIDMFEHFPLEYQRQCKFTDKKTFYRDLCIDNYSEIEKMSHEDLQMLCTILESTLSPPEIVLANIIKEKEKLEFLKSFKKKTDAISTKNYSFEELRQQESYLSYAIDSLKTIMSSSKASKTLAVADSVEQSMKIWLEMPIKYLISDKRLVDGQTYQFYEEKLKYML</sequence>
<keyword evidence="1" id="KW-0175">Coiled coil</keyword>
<feature type="coiled-coil region" evidence="1">
    <location>
        <begin position="78"/>
        <end position="112"/>
    </location>
</feature>
<dbReference type="Proteomes" id="UP000625711">
    <property type="component" value="Unassembled WGS sequence"/>
</dbReference>
<comment type="caution">
    <text evidence="2">The sequence shown here is derived from an EMBL/GenBank/DDBJ whole genome shotgun (WGS) entry which is preliminary data.</text>
</comment>
<reference evidence="2" key="1">
    <citation type="submission" date="2020-08" db="EMBL/GenBank/DDBJ databases">
        <title>Genome sequencing and assembly of the red palm weevil Rhynchophorus ferrugineus.</title>
        <authorList>
            <person name="Dias G.B."/>
            <person name="Bergman C.M."/>
            <person name="Manee M."/>
        </authorList>
    </citation>
    <scope>NUCLEOTIDE SEQUENCE</scope>
    <source>
        <strain evidence="2">AA-2017</strain>
        <tissue evidence="2">Whole larva</tissue>
    </source>
</reference>
<accession>A0A834LZZ7</accession>
<gene>
    <name evidence="2" type="ORF">GWI33_021012</name>
</gene>
<dbReference type="OrthoDB" id="8192537at2759"/>